<evidence type="ECO:0000313" key="3">
    <source>
        <dbReference type="Proteomes" id="UP000245657"/>
    </source>
</evidence>
<protein>
    <submittedName>
        <fullName evidence="2">Aminotransferase DegT</fullName>
    </submittedName>
</protein>
<dbReference type="InterPro" id="IPR015422">
    <property type="entry name" value="PyrdxlP-dep_Trfase_small"/>
</dbReference>
<dbReference type="PIRSF" id="PIRSF000390">
    <property type="entry name" value="PLP_StrS"/>
    <property type="match status" value="1"/>
</dbReference>
<comment type="caution">
    <text evidence="2">The sequence shown here is derived from an EMBL/GenBank/DDBJ whole genome shotgun (WGS) entry which is preliminary data.</text>
</comment>
<evidence type="ECO:0000313" key="2">
    <source>
        <dbReference type="EMBL" id="PWR72864.1"/>
    </source>
</evidence>
<dbReference type="GO" id="GO:0030170">
    <property type="term" value="F:pyridoxal phosphate binding"/>
    <property type="evidence" value="ECO:0007669"/>
    <property type="project" value="TreeGrafter"/>
</dbReference>
<dbReference type="AlphaFoldDB" id="A0A2V2MXK1"/>
<comment type="similarity">
    <text evidence="1">Belongs to the DegT/DnrJ/EryC1 family.</text>
</comment>
<evidence type="ECO:0000256" key="1">
    <source>
        <dbReference type="RuleBase" id="RU004508"/>
    </source>
</evidence>
<dbReference type="GO" id="GO:0008483">
    <property type="term" value="F:transaminase activity"/>
    <property type="evidence" value="ECO:0007669"/>
    <property type="project" value="UniProtKB-KW"/>
</dbReference>
<dbReference type="SUPFAM" id="SSF53383">
    <property type="entry name" value="PLP-dependent transferases"/>
    <property type="match status" value="1"/>
</dbReference>
<dbReference type="Gene3D" id="3.40.640.10">
    <property type="entry name" value="Type I PLP-dependent aspartate aminotransferase-like (Major domain)"/>
    <property type="match status" value="1"/>
</dbReference>
<dbReference type="EMBL" id="QGMY01000006">
    <property type="protein sequence ID" value="PWR72864.1"/>
    <property type="molecule type" value="Genomic_DNA"/>
</dbReference>
<dbReference type="Gene3D" id="3.90.1150.10">
    <property type="entry name" value="Aspartate Aminotransferase, domain 1"/>
    <property type="match status" value="1"/>
</dbReference>
<dbReference type="GeneID" id="97548426"/>
<organism evidence="2 3">
    <name type="scientific">Methanospirillum lacunae</name>
    <dbReference type="NCBI Taxonomy" id="668570"/>
    <lineage>
        <taxon>Archaea</taxon>
        <taxon>Methanobacteriati</taxon>
        <taxon>Methanobacteriota</taxon>
        <taxon>Stenosarchaea group</taxon>
        <taxon>Methanomicrobia</taxon>
        <taxon>Methanomicrobiales</taxon>
        <taxon>Methanospirillaceae</taxon>
        <taxon>Methanospirillum</taxon>
    </lineage>
</organism>
<dbReference type="InterPro" id="IPR015424">
    <property type="entry name" value="PyrdxlP-dep_Trfase"/>
</dbReference>
<dbReference type="CDD" id="cd00616">
    <property type="entry name" value="AHBA_syn"/>
    <property type="match status" value="1"/>
</dbReference>
<reference evidence="2 3" key="1">
    <citation type="submission" date="2018-05" db="EMBL/GenBank/DDBJ databases">
        <title>Draft genome of Methanospirillum lacunae Ki8-1.</title>
        <authorList>
            <person name="Dueholm M.S."/>
            <person name="Nielsen P.H."/>
            <person name="Bakmann L.F."/>
            <person name="Otzen D.E."/>
        </authorList>
    </citation>
    <scope>NUCLEOTIDE SEQUENCE [LARGE SCALE GENOMIC DNA]</scope>
    <source>
        <strain evidence="2 3">Ki8-1</strain>
    </source>
</reference>
<proteinExistence type="inferred from homology"/>
<dbReference type="Pfam" id="PF01041">
    <property type="entry name" value="DegT_DnrJ_EryC1"/>
    <property type="match status" value="1"/>
</dbReference>
<keyword evidence="2" id="KW-0808">Transferase</keyword>
<gene>
    <name evidence="2" type="ORF">DK846_07915</name>
</gene>
<dbReference type="GO" id="GO:0000271">
    <property type="term" value="P:polysaccharide biosynthetic process"/>
    <property type="evidence" value="ECO:0007669"/>
    <property type="project" value="TreeGrafter"/>
</dbReference>
<dbReference type="RefSeq" id="WP_109968376.1">
    <property type="nucleotide sequence ID" value="NZ_CP176093.1"/>
</dbReference>
<accession>A0A2V2MXK1</accession>
<keyword evidence="1" id="KW-0663">Pyridoxal phosphate</keyword>
<sequence length="362" mass="39475">MIPIAKPSVGEDEAIAAAEVIRSGMLASGQEVTKFETAFSRFIGSNHSIATSSGTSALHTALLSAGINAGDEVILPAFTFIATATSISMCNASPVIADVDDTFYCINPESVLEQITPKTRAIIPVHLFGQSCDLEPLRQICEDHCLTLIEDCAQAHGARYHGNTVGTFGMAGCFSFYPTKNMTTGEGGMITAHDEAFARRARLLINHGQEIKYTHIMIGYNYRLTNIGAAIGRIQLKKLPDLNKMRTENAEFYQTHINRAGIICPTIRPGCEHVFHQYAIRILPECDLSRDDLIQALSRAGIGTAIHYPTPVHKQPVYQGRIKGDEAPVSTRLANEILSIPVWPGLSTEELSYICQTINEAE</sequence>
<dbReference type="OrthoDB" id="10355at2157"/>
<dbReference type="InterPro" id="IPR015421">
    <property type="entry name" value="PyrdxlP-dep_Trfase_major"/>
</dbReference>
<name>A0A2V2MXK1_9EURY</name>
<dbReference type="PANTHER" id="PTHR30244:SF34">
    <property type="entry name" value="DTDP-4-AMINO-4,6-DIDEOXYGALACTOSE TRANSAMINASE"/>
    <property type="match status" value="1"/>
</dbReference>
<dbReference type="PANTHER" id="PTHR30244">
    <property type="entry name" value="TRANSAMINASE"/>
    <property type="match status" value="1"/>
</dbReference>
<keyword evidence="3" id="KW-1185">Reference proteome</keyword>
<dbReference type="Proteomes" id="UP000245657">
    <property type="component" value="Unassembled WGS sequence"/>
</dbReference>
<dbReference type="InterPro" id="IPR000653">
    <property type="entry name" value="DegT/StrS_aminotransferase"/>
</dbReference>
<keyword evidence="2" id="KW-0032">Aminotransferase</keyword>